<accession>A0A6G3QSC8</accession>
<proteinExistence type="predicted"/>
<gene>
    <name evidence="1" type="ORF">G3I53_09555</name>
</gene>
<dbReference type="RefSeq" id="WP_164438220.1">
    <property type="nucleotide sequence ID" value="NZ_JAAGMD010000263.1"/>
</dbReference>
<protein>
    <submittedName>
        <fullName evidence="1">Uncharacterized protein</fullName>
    </submittedName>
</protein>
<organism evidence="1">
    <name type="scientific">Streptomyces sp. SID14436</name>
    <dbReference type="NCBI Taxonomy" id="2706070"/>
    <lineage>
        <taxon>Bacteria</taxon>
        <taxon>Bacillati</taxon>
        <taxon>Actinomycetota</taxon>
        <taxon>Actinomycetes</taxon>
        <taxon>Kitasatosporales</taxon>
        <taxon>Streptomycetaceae</taxon>
        <taxon>Streptomyces</taxon>
    </lineage>
</organism>
<sequence length="52" mass="5241">MAAEVYAALTARGTRPADPTASAAALNAAVRAVRDACPAVPTRWAAHLHTGA</sequence>
<dbReference type="EMBL" id="JAAGMD010000263">
    <property type="protein sequence ID" value="NEA86281.1"/>
    <property type="molecule type" value="Genomic_DNA"/>
</dbReference>
<name>A0A6G3QSC8_9ACTN</name>
<evidence type="ECO:0000313" key="1">
    <source>
        <dbReference type="EMBL" id="NEA86281.1"/>
    </source>
</evidence>
<reference evidence="1" key="1">
    <citation type="submission" date="2020-01" db="EMBL/GenBank/DDBJ databases">
        <title>Insect and environment-associated Actinomycetes.</title>
        <authorList>
            <person name="Currrie C."/>
            <person name="Chevrette M."/>
            <person name="Carlson C."/>
            <person name="Stubbendieck R."/>
            <person name="Wendt-Pienkowski E."/>
        </authorList>
    </citation>
    <scope>NUCLEOTIDE SEQUENCE</scope>
    <source>
        <strain evidence="1">SID14436</strain>
    </source>
</reference>
<dbReference type="AlphaFoldDB" id="A0A6G3QSC8"/>
<comment type="caution">
    <text evidence="1">The sequence shown here is derived from an EMBL/GenBank/DDBJ whole genome shotgun (WGS) entry which is preliminary data.</text>
</comment>